<dbReference type="GO" id="GO:0020037">
    <property type="term" value="F:heme binding"/>
    <property type="evidence" value="ECO:0007669"/>
    <property type="project" value="InterPro"/>
</dbReference>
<dbReference type="PRINTS" id="PR00359">
    <property type="entry name" value="BP450"/>
</dbReference>
<dbReference type="EMBL" id="CP000764">
    <property type="protein sequence ID" value="ABS22124.1"/>
    <property type="molecule type" value="Genomic_DNA"/>
</dbReference>
<dbReference type="AlphaFoldDB" id="A7GPR6"/>
<dbReference type="STRING" id="315749.Bcer98_1831"/>
<comment type="similarity">
    <text evidence="1">Belongs to the cytochrome P450 family.</text>
</comment>
<dbReference type="PANTHER" id="PTHR46696:SF1">
    <property type="entry name" value="CYTOCHROME P450 YJIB-RELATED"/>
    <property type="match status" value="1"/>
</dbReference>
<reference evidence="7 8" key="1">
    <citation type="journal article" date="2008" name="Chem. Biol. Interact.">
        <title>Extending the Bacillus cereus group genomics to putative food-borne pathogens of different toxicity.</title>
        <authorList>
            <person name="Lapidus A."/>
            <person name="Goltsman E."/>
            <person name="Auger S."/>
            <person name="Galleron N."/>
            <person name="Segurens B."/>
            <person name="Dossat C."/>
            <person name="Land M.L."/>
            <person name="Broussolle V."/>
            <person name="Brillard J."/>
            <person name="Guinebretiere M.H."/>
            <person name="Sanchis V."/>
            <person name="Nguen-The C."/>
            <person name="Lereclus D."/>
            <person name="Richardson P."/>
            <person name="Wincker P."/>
            <person name="Weissenbach J."/>
            <person name="Ehrlich S.D."/>
            <person name="Sorokin A."/>
        </authorList>
    </citation>
    <scope>NUCLEOTIDE SEQUENCE [LARGE SCALE GENOMIC DNA]</scope>
    <source>
        <strain evidence="8">DSM 22905 / CIP 110041 / 391-98 / NVH 391-98</strain>
    </source>
</reference>
<dbReference type="InterPro" id="IPR001128">
    <property type="entry name" value="Cyt_P450"/>
</dbReference>
<keyword evidence="4" id="KW-0560">Oxidoreductase</keyword>
<evidence type="ECO:0000256" key="3">
    <source>
        <dbReference type="ARBA" id="ARBA00022723"/>
    </source>
</evidence>
<dbReference type="Pfam" id="PF00067">
    <property type="entry name" value="p450"/>
    <property type="match status" value="1"/>
</dbReference>
<dbReference type="FunFam" id="1.10.630.10:FF:000018">
    <property type="entry name" value="Cytochrome P450 monooxygenase"/>
    <property type="match status" value="1"/>
</dbReference>
<organism evidence="7 8">
    <name type="scientific">Bacillus cytotoxicus (strain DSM 22905 / CIP 110041 / 391-98 / NVH 391-98)</name>
    <dbReference type="NCBI Taxonomy" id="315749"/>
    <lineage>
        <taxon>Bacteria</taxon>
        <taxon>Bacillati</taxon>
        <taxon>Bacillota</taxon>
        <taxon>Bacilli</taxon>
        <taxon>Bacillales</taxon>
        <taxon>Bacillaceae</taxon>
        <taxon>Bacillus</taxon>
        <taxon>Bacillus cereus group</taxon>
    </lineage>
</organism>
<dbReference type="GO" id="GO:0016705">
    <property type="term" value="F:oxidoreductase activity, acting on paired donors, with incorporation or reduction of molecular oxygen"/>
    <property type="evidence" value="ECO:0007669"/>
    <property type="project" value="InterPro"/>
</dbReference>
<dbReference type="RefSeq" id="WP_012094314.1">
    <property type="nucleotide sequence ID" value="NC_009674.1"/>
</dbReference>
<dbReference type="Gene3D" id="1.10.630.10">
    <property type="entry name" value="Cytochrome P450"/>
    <property type="match status" value="1"/>
</dbReference>
<evidence type="ECO:0000313" key="7">
    <source>
        <dbReference type="EMBL" id="ABS22124.1"/>
    </source>
</evidence>
<keyword evidence="5" id="KW-0408">Iron</keyword>
<protein>
    <submittedName>
        <fullName evidence="7">Cytochrome P450</fullName>
    </submittedName>
</protein>
<dbReference type="SUPFAM" id="SSF48264">
    <property type="entry name" value="Cytochrome P450"/>
    <property type="match status" value="1"/>
</dbReference>
<evidence type="ECO:0000256" key="6">
    <source>
        <dbReference type="ARBA" id="ARBA00023033"/>
    </source>
</evidence>
<keyword evidence="3" id="KW-0479">Metal-binding</keyword>
<evidence type="ECO:0000256" key="5">
    <source>
        <dbReference type="ARBA" id="ARBA00023004"/>
    </source>
</evidence>
<evidence type="ECO:0000256" key="2">
    <source>
        <dbReference type="ARBA" id="ARBA00022617"/>
    </source>
</evidence>
<name>A7GPR6_BACCN</name>
<dbReference type="GO" id="GO:0005506">
    <property type="term" value="F:iron ion binding"/>
    <property type="evidence" value="ECO:0007669"/>
    <property type="project" value="InterPro"/>
</dbReference>
<dbReference type="eggNOG" id="COG2124">
    <property type="taxonomic scope" value="Bacteria"/>
</dbReference>
<accession>A7GPR6</accession>
<dbReference type="InterPro" id="IPR036396">
    <property type="entry name" value="Cyt_P450_sf"/>
</dbReference>
<evidence type="ECO:0000256" key="1">
    <source>
        <dbReference type="ARBA" id="ARBA00010617"/>
    </source>
</evidence>
<keyword evidence="6" id="KW-0503">Monooxygenase</keyword>
<sequence>MENFKMKNKGLGLVKPVKELILEQAKLDPFTWFKEMRNNTPIRYDEERGCWDVFNYNDVLNILKDYNNFSSDRPEPVLVSSIIRMDPPRHTQMRGIISNAFTPRLIKDLEPRIQDIAKILINETLPNEEMEVIQDFSYALAIIVIADLLGVPSEDHYLFKKWSDIIAKGANDDSPNALREVIREKNEVREELNVYFSKIVSRRKENPKNDLITKLVEARIEGEGLTQIEILEFCHLLLVAGNETTTNLIANLIRRIAEDDNLENQLRLNPHLIKNAIEETLRFYPPVLNTSRFAANDFNLRGHQIKKGDQVILWIASANRDEKQFKNPDTFDINRVSIKHLTFGQSIHFCLGAPLARLEAEIAIQTLLKMVRDIKFSNSKLNPIQSCLVYGCTALRIKFKVSE</sequence>
<dbReference type="GO" id="GO:0004497">
    <property type="term" value="F:monooxygenase activity"/>
    <property type="evidence" value="ECO:0007669"/>
    <property type="project" value="UniProtKB-KW"/>
</dbReference>
<evidence type="ECO:0000256" key="4">
    <source>
        <dbReference type="ARBA" id="ARBA00023002"/>
    </source>
</evidence>
<dbReference type="PANTHER" id="PTHR46696">
    <property type="entry name" value="P450, PUTATIVE (EUROFUNG)-RELATED"/>
    <property type="match status" value="1"/>
</dbReference>
<dbReference type="GeneID" id="33897149"/>
<keyword evidence="8" id="KW-1185">Reference proteome</keyword>
<evidence type="ECO:0000313" key="8">
    <source>
        <dbReference type="Proteomes" id="UP000002300"/>
    </source>
</evidence>
<dbReference type="KEGG" id="bcy:Bcer98_1831"/>
<dbReference type="Proteomes" id="UP000002300">
    <property type="component" value="Chromosome"/>
</dbReference>
<gene>
    <name evidence="7" type="ordered locus">Bcer98_1831</name>
</gene>
<dbReference type="HOGENOM" id="CLU_033716_0_2_9"/>
<keyword evidence="2" id="KW-0349">Heme</keyword>
<proteinExistence type="inferred from homology"/>
<dbReference type="InterPro" id="IPR002397">
    <property type="entry name" value="Cyt_P450_B"/>
</dbReference>
<dbReference type="CDD" id="cd11032">
    <property type="entry name" value="P450_EryK-like"/>
    <property type="match status" value="1"/>
</dbReference>